<accession>A0A2P2NKU9</accession>
<evidence type="ECO:0000313" key="2">
    <source>
        <dbReference type="EMBL" id="MBX43117.1"/>
    </source>
</evidence>
<proteinExistence type="predicted"/>
<keyword evidence="1" id="KW-0812">Transmembrane</keyword>
<sequence length="43" mass="5227">MSAYVTRIAIIHFDKVSQKRETDYFRAFLVLQFSFLVTFLYNF</sequence>
<dbReference type="EMBL" id="GGEC01062633">
    <property type="protein sequence ID" value="MBX43117.1"/>
    <property type="molecule type" value="Transcribed_RNA"/>
</dbReference>
<keyword evidence="1" id="KW-1133">Transmembrane helix</keyword>
<reference evidence="2" key="1">
    <citation type="submission" date="2018-02" db="EMBL/GenBank/DDBJ databases">
        <title>Rhizophora mucronata_Transcriptome.</title>
        <authorList>
            <person name="Meera S.P."/>
            <person name="Sreeshan A."/>
            <person name="Augustine A."/>
        </authorList>
    </citation>
    <scope>NUCLEOTIDE SEQUENCE</scope>
    <source>
        <tissue evidence="2">Leaf</tissue>
    </source>
</reference>
<evidence type="ECO:0000256" key="1">
    <source>
        <dbReference type="SAM" id="Phobius"/>
    </source>
</evidence>
<dbReference type="AlphaFoldDB" id="A0A2P2NKU9"/>
<protein>
    <submittedName>
        <fullName evidence="2">Uncharacterized protein</fullName>
    </submittedName>
</protein>
<name>A0A2P2NKU9_RHIMU</name>
<organism evidence="2">
    <name type="scientific">Rhizophora mucronata</name>
    <name type="common">Asiatic mangrove</name>
    <dbReference type="NCBI Taxonomy" id="61149"/>
    <lineage>
        <taxon>Eukaryota</taxon>
        <taxon>Viridiplantae</taxon>
        <taxon>Streptophyta</taxon>
        <taxon>Embryophyta</taxon>
        <taxon>Tracheophyta</taxon>
        <taxon>Spermatophyta</taxon>
        <taxon>Magnoliopsida</taxon>
        <taxon>eudicotyledons</taxon>
        <taxon>Gunneridae</taxon>
        <taxon>Pentapetalae</taxon>
        <taxon>rosids</taxon>
        <taxon>fabids</taxon>
        <taxon>Malpighiales</taxon>
        <taxon>Rhizophoraceae</taxon>
        <taxon>Rhizophora</taxon>
    </lineage>
</organism>
<feature type="transmembrane region" description="Helical" evidence="1">
    <location>
        <begin position="24"/>
        <end position="41"/>
    </location>
</feature>
<keyword evidence="1" id="KW-0472">Membrane</keyword>